<dbReference type="Proteomes" id="UP000265120">
    <property type="component" value="Chromosome 17"/>
</dbReference>
<dbReference type="CTD" id="51096"/>
<dbReference type="GO" id="GO:0034388">
    <property type="term" value="C:Pwp2p-containing subcomplex of 90S preribosome"/>
    <property type="evidence" value="ECO:0007669"/>
    <property type="project" value="TreeGrafter"/>
</dbReference>
<evidence type="ECO:0000313" key="12">
    <source>
        <dbReference type="Ensembl" id="ENSCSEP00000012455.1"/>
    </source>
</evidence>
<reference evidence="12" key="3">
    <citation type="submission" date="2025-09" db="UniProtKB">
        <authorList>
            <consortium name="Ensembl"/>
        </authorList>
    </citation>
    <scope>IDENTIFICATION</scope>
</reference>
<dbReference type="InParanoid" id="A0A3P8VJ21"/>
<sequence length="518" mass="57655">MSEQKRARPRGSDKAEQEQEKRRRNTEKVAVLGQEDSSVKILEELVFGGEDELLDRLLQDDEALRNNSSISIQEEEAEEEEADEDGPEPQPKKKRKAAWVDDDDELEQIVDMTHRSKRALVGGAAEVSNQQLQQRMKEQFQKAMGGTPSWAQLCDGQKKKDTIGEDEDDEEDDDPDDLLRTTGNLLTTSERLSSGVLQIKKCRHANTARLSEDRLTSVQFHPSAQVVLTAGMDQCLSLFQVDGKNNPKIQSVHLDRFPVHKARFSSDGQMVMATSVRNRMFYLYHMIQGRVIGVHTLRGLNEPKVKEFCICPEGGAVLLTGTRGYVHLLELKTQEVVNSVKINGEVRGVTVAGDSSKVFVHSDEGQVHIWDVRNSGRCLNVFTDDGCVTATSIASSPDGRFLACGSQSGVVNIYSQEVCLNSANPKPLRAVKNLVTPVTAMTFNSSSEILAIASQAQDEAVRLVHLQSLSVFSNFPVSRRKMTYRTSCMDFSPHSGFFSLANNKGHAPLFRLLHYKSF</sequence>
<dbReference type="Pfam" id="PF00400">
    <property type="entry name" value="WD40"/>
    <property type="match status" value="1"/>
</dbReference>
<evidence type="ECO:0000313" key="13">
    <source>
        <dbReference type="Proteomes" id="UP000265120"/>
    </source>
</evidence>
<evidence type="ECO:0000256" key="8">
    <source>
        <dbReference type="ARBA" id="ARBA00058527"/>
    </source>
</evidence>
<evidence type="ECO:0000256" key="4">
    <source>
        <dbReference type="ARBA" id="ARBA00022574"/>
    </source>
</evidence>
<dbReference type="InterPro" id="IPR001680">
    <property type="entry name" value="WD40_rpt"/>
</dbReference>
<dbReference type="GeneID" id="103393411"/>
<dbReference type="OMA" id="DLNRATY"/>
<dbReference type="GO" id="GO:0006364">
    <property type="term" value="P:rRNA processing"/>
    <property type="evidence" value="ECO:0007669"/>
    <property type="project" value="UniProtKB-KW"/>
</dbReference>
<comment type="function">
    <text evidence="8">Part of the small subunit (SSU) processome, first precursor of the small eukaryotic ribosomal subunit. During the assembly of the SSU processome in the nucleolus, many ribosome biogenesis factors, an RNA chaperone and ribosomal proteins associate with the nascent pre-rRNA and work in concert to generate RNA folding, modifications, rearrangements and cleavage as well as targeted degradation of pre-ribosomal RNA by the RNA exosome. Involved in nucleolar processing of pre-18S ribosomal RNA.</text>
</comment>
<dbReference type="GO" id="GO:0032040">
    <property type="term" value="C:small-subunit processome"/>
    <property type="evidence" value="ECO:0007669"/>
    <property type="project" value="TreeGrafter"/>
</dbReference>
<dbReference type="RefSeq" id="XP_016895910.1">
    <property type="nucleotide sequence ID" value="XM_017040421.2"/>
</dbReference>
<evidence type="ECO:0000256" key="7">
    <source>
        <dbReference type="ARBA" id="ARBA00025767"/>
    </source>
</evidence>
<organism evidence="12 13">
    <name type="scientific">Cynoglossus semilaevis</name>
    <name type="common">Tongue sole</name>
    <dbReference type="NCBI Taxonomy" id="244447"/>
    <lineage>
        <taxon>Eukaryota</taxon>
        <taxon>Metazoa</taxon>
        <taxon>Chordata</taxon>
        <taxon>Craniata</taxon>
        <taxon>Vertebrata</taxon>
        <taxon>Euteleostomi</taxon>
        <taxon>Actinopterygii</taxon>
        <taxon>Neopterygii</taxon>
        <taxon>Teleostei</taxon>
        <taxon>Neoteleostei</taxon>
        <taxon>Acanthomorphata</taxon>
        <taxon>Carangaria</taxon>
        <taxon>Pleuronectiformes</taxon>
        <taxon>Pleuronectoidei</taxon>
        <taxon>Cynoglossidae</taxon>
        <taxon>Cynoglossinae</taxon>
        <taxon>Cynoglossus</taxon>
    </lineage>
</organism>
<comment type="subcellular location">
    <subcellularLocation>
        <location evidence="1">Nucleus</location>
        <location evidence="1">Nucleolus</location>
    </subcellularLocation>
</comment>
<dbReference type="KEGG" id="csem:103393411"/>
<dbReference type="SUPFAM" id="SSF50978">
    <property type="entry name" value="WD40 repeat-like"/>
    <property type="match status" value="1"/>
</dbReference>
<dbReference type="SMART" id="SM00320">
    <property type="entry name" value="WD40"/>
    <property type="match status" value="5"/>
</dbReference>
<proteinExistence type="inferred from homology"/>
<evidence type="ECO:0000256" key="1">
    <source>
        <dbReference type="ARBA" id="ARBA00004604"/>
    </source>
</evidence>
<evidence type="ECO:0000256" key="9">
    <source>
        <dbReference type="ARBA" id="ARBA00074442"/>
    </source>
</evidence>
<dbReference type="Ensembl" id="ENSCSET00000012605.1">
    <property type="protein sequence ID" value="ENSCSEP00000012455.1"/>
    <property type="gene ID" value="ENSCSEG00000008043.1"/>
</dbReference>
<dbReference type="InterPro" id="IPR036322">
    <property type="entry name" value="WD40_repeat_dom_sf"/>
</dbReference>
<feature type="compositionally biased region" description="Acidic residues" evidence="11">
    <location>
        <begin position="164"/>
        <end position="176"/>
    </location>
</feature>
<dbReference type="FunFam" id="2.130.10.10:FF:000121">
    <property type="entry name" value="U3 small nucleolar RNA-associated protein 18 homolog"/>
    <property type="match status" value="1"/>
</dbReference>
<dbReference type="InterPro" id="IPR045161">
    <property type="entry name" value="Utp18"/>
</dbReference>
<name>A0A3P8VJ21_CYNSE</name>
<feature type="compositionally biased region" description="Basic and acidic residues" evidence="11">
    <location>
        <begin position="1"/>
        <end position="21"/>
    </location>
</feature>
<keyword evidence="5" id="KW-0677">Repeat</keyword>
<reference evidence="12" key="2">
    <citation type="submission" date="2025-08" db="UniProtKB">
        <authorList>
            <consortium name="Ensembl"/>
        </authorList>
    </citation>
    <scope>IDENTIFICATION</scope>
</reference>
<accession>A0A3P8VJ21</accession>
<comment type="similarity">
    <text evidence="7">Belongs to the WD repeat UTP18 family.</text>
</comment>
<dbReference type="InterPro" id="IPR015943">
    <property type="entry name" value="WD40/YVTN_repeat-like_dom_sf"/>
</dbReference>
<keyword evidence="13" id="KW-1185">Reference proteome</keyword>
<keyword evidence="2" id="KW-0698">rRNA processing</keyword>
<dbReference type="OrthoDB" id="1935146at2759"/>
<reference evidence="12 13" key="1">
    <citation type="journal article" date="2014" name="Nat. Genet.">
        <title>Whole-genome sequence of a flatfish provides insights into ZW sex chromosome evolution and adaptation to a benthic lifestyle.</title>
        <authorList>
            <person name="Chen S."/>
            <person name="Zhang G."/>
            <person name="Shao C."/>
            <person name="Huang Q."/>
            <person name="Liu G."/>
            <person name="Zhang P."/>
            <person name="Song W."/>
            <person name="An N."/>
            <person name="Chalopin D."/>
            <person name="Volff J.N."/>
            <person name="Hong Y."/>
            <person name="Li Q."/>
            <person name="Sha Z."/>
            <person name="Zhou H."/>
            <person name="Xie M."/>
            <person name="Yu Q."/>
            <person name="Liu Y."/>
            <person name="Xiang H."/>
            <person name="Wang N."/>
            <person name="Wu K."/>
            <person name="Yang C."/>
            <person name="Zhou Q."/>
            <person name="Liao X."/>
            <person name="Yang L."/>
            <person name="Hu Q."/>
            <person name="Zhang J."/>
            <person name="Meng L."/>
            <person name="Jin L."/>
            <person name="Tian Y."/>
            <person name="Lian J."/>
            <person name="Yang J."/>
            <person name="Miao G."/>
            <person name="Liu S."/>
            <person name="Liang Z."/>
            <person name="Yan F."/>
            <person name="Li Y."/>
            <person name="Sun B."/>
            <person name="Zhang H."/>
            <person name="Zhang J."/>
            <person name="Zhu Y."/>
            <person name="Du M."/>
            <person name="Zhao Y."/>
            <person name="Schartl M."/>
            <person name="Tang Q."/>
            <person name="Wang J."/>
        </authorList>
    </citation>
    <scope>NUCLEOTIDE SEQUENCE</scope>
</reference>
<evidence type="ECO:0000256" key="10">
    <source>
        <dbReference type="ARBA" id="ARBA00075773"/>
    </source>
</evidence>
<dbReference type="STRING" id="244447.ENSCSEP00000012455"/>
<keyword evidence="4" id="KW-0853">WD repeat</keyword>
<evidence type="ECO:0000256" key="3">
    <source>
        <dbReference type="ARBA" id="ARBA00022553"/>
    </source>
</evidence>
<feature type="region of interest" description="Disordered" evidence="11">
    <location>
        <begin position="61"/>
        <end position="100"/>
    </location>
</feature>
<keyword evidence="3" id="KW-0597">Phosphoprotein</keyword>
<feature type="region of interest" description="Disordered" evidence="11">
    <location>
        <begin position="146"/>
        <end position="185"/>
    </location>
</feature>
<dbReference type="Gene3D" id="2.130.10.10">
    <property type="entry name" value="YVTN repeat-like/Quinoprotein amine dehydrogenase"/>
    <property type="match status" value="1"/>
</dbReference>
<evidence type="ECO:0000256" key="11">
    <source>
        <dbReference type="SAM" id="MobiDB-lite"/>
    </source>
</evidence>
<dbReference type="AlphaFoldDB" id="A0A3P8VJ21"/>
<dbReference type="PANTHER" id="PTHR18359">
    <property type="entry name" value="WD-REPEAT PROTEIN-RELATED"/>
    <property type="match status" value="1"/>
</dbReference>
<dbReference type="PANTHER" id="PTHR18359:SF0">
    <property type="entry name" value="U3 SMALL NUCLEOLAR RNA-ASSOCIATED PROTEIN 18 HOMOLOG"/>
    <property type="match status" value="1"/>
</dbReference>
<feature type="compositionally biased region" description="Acidic residues" evidence="11">
    <location>
        <begin position="73"/>
        <end position="87"/>
    </location>
</feature>
<feature type="region of interest" description="Disordered" evidence="11">
    <location>
        <begin position="1"/>
        <end position="34"/>
    </location>
</feature>
<evidence type="ECO:0000256" key="5">
    <source>
        <dbReference type="ARBA" id="ARBA00022737"/>
    </source>
</evidence>
<evidence type="ECO:0000256" key="6">
    <source>
        <dbReference type="ARBA" id="ARBA00023242"/>
    </source>
</evidence>
<protein>
    <recommendedName>
        <fullName evidence="9">U3 small nucleolar RNA-associated protein 18 homolog</fullName>
    </recommendedName>
    <alternativeName>
        <fullName evidence="10">WD repeat-containing protein 50</fullName>
    </alternativeName>
</protein>
<dbReference type="GeneTree" id="ENSGT00940000165670"/>
<keyword evidence="6" id="KW-0539">Nucleus</keyword>
<evidence type="ECO:0000256" key="2">
    <source>
        <dbReference type="ARBA" id="ARBA00022552"/>
    </source>
</evidence>